<proteinExistence type="predicted"/>
<gene>
    <name evidence="1" type="ORF">TL16_g00500</name>
</gene>
<dbReference type="AlphaFoldDB" id="A0A9W6Z799"/>
<sequence>MSSRLLASSLVIQYPEDHHREQKEFILLPPTTNLPPLQFASPELRAPWKKNPVALNRLFSPLLNCTHYTLLSGLNINENYKRIRVRVTTSDPILTDSKSTSLFGEASKNKQKDDSEKTYEFNWDLGRQKECLLIEEEFYLEDNGEVDRGIGLAACWMVDSVEPVDVNPEILK</sequence>
<dbReference type="EMBL" id="BLQM01000009">
    <property type="protein sequence ID" value="GMH49377.1"/>
    <property type="molecule type" value="Genomic_DNA"/>
</dbReference>
<comment type="caution">
    <text evidence="1">The sequence shown here is derived from an EMBL/GenBank/DDBJ whole genome shotgun (WGS) entry which is preliminary data.</text>
</comment>
<accession>A0A9W6Z799</accession>
<evidence type="ECO:0000313" key="2">
    <source>
        <dbReference type="Proteomes" id="UP001162640"/>
    </source>
</evidence>
<organism evidence="1 2">
    <name type="scientific">Triparma laevis f. inornata</name>
    <dbReference type="NCBI Taxonomy" id="1714386"/>
    <lineage>
        <taxon>Eukaryota</taxon>
        <taxon>Sar</taxon>
        <taxon>Stramenopiles</taxon>
        <taxon>Ochrophyta</taxon>
        <taxon>Bolidophyceae</taxon>
        <taxon>Parmales</taxon>
        <taxon>Triparmaceae</taxon>
        <taxon>Triparma</taxon>
    </lineage>
</organism>
<reference evidence="2" key="1">
    <citation type="journal article" date="2023" name="Commun. Biol.">
        <title>Genome analysis of Parmales, the sister group of diatoms, reveals the evolutionary specialization of diatoms from phago-mixotrophs to photoautotrophs.</title>
        <authorList>
            <person name="Ban H."/>
            <person name="Sato S."/>
            <person name="Yoshikawa S."/>
            <person name="Yamada K."/>
            <person name="Nakamura Y."/>
            <person name="Ichinomiya M."/>
            <person name="Sato N."/>
            <person name="Blanc-Mathieu R."/>
            <person name="Endo H."/>
            <person name="Kuwata A."/>
            <person name="Ogata H."/>
        </authorList>
    </citation>
    <scope>NUCLEOTIDE SEQUENCE [LARGE SCALE GENOMIC DNA]</scope>
</reference>
<evidence type="ECO:0000313" key="1">
    <source>
        <dbReference type="EMBL" id="GMH49377.1"/>
    </source>
</evidence>
<protein>
    <submittedName>
        <fullName evidence="1">Uncharacterized protein</fullName>
    </submittedName>
</protein>
<dbReference type="Proteomes" id="UP001162640">
    <property type="component" value="Unassembled WGS sequence"/>
</dbReference>
<name>A0A9W6Z799_9STRA</name>